<dbReference type="HOGENOM" id="CLU_073311_0_0_10"/>
<dbReference type="EMBL" id="CP002831">
    <property type="protein sequence ID" value="AFC22993.1"/>
    <property type="molecule type" value="Genomic_DNA"/>
</dbReference>
<feature type="transmembrane region" description="Helical" evidence="6">
    <location>
        <begin position="90"/>
        <end position="108"/>
    </location>
</feature>
<dbReference type="GO" id="GO:0016020">
    <property type="term" value="C:membrane"/>
    <property type="evidence" value="ECO:0007669"/>
    <property type="project" value="UniProtKB-SubCell"/>
</dbReference>
<organism evidence="7 8">
    <name type="scientific">Saprospira grandis (strain Lewin)</name>
    <dbReference type="NCBI Taxonomy" id="984262"/>
    <lineage>
        <taxon>Bacteria</taxon>
        <taxon>Pseudomonadati</taxon>
        <taxon>Bacteroidota</taxon>
        <taxon>Saprospiria</taxon>
        <taxon>Saprospirales</taxon>
        <taxon>Saprospiraceae</taxon>
        <taxon>Saprospira</taxon>
    </lineage>
</organism>
<feature type="transmembrane region" description="Helical" evidence="6">
    <location>
        <begin position="277"/>
        <end position="295"/>
    </location>
</feature>
<keyword evidence="4 6" id="KW-1133">Transmembrane helix</keyword>
<name>H6L692_SAPGL</name>
<feature type="transmembrane region" description="Helical" evidence="6">
    <location>
        <begin position="139"/>
        <end position="158"/>
    </location>
</feature>
<evidence type="ECO:0000313" key="7">
    <source>
        <dbReference type="EMBL" id="AFC22993.1"/>
    </source>
</evidence>
<dbReference type="InterPro" id="IPR050475">
    <property type="entry name" value="Prenyltransferase_related"/>
</dbReference>
<evidence type="ECO:0000256" key="1">
    <source>
        <dbReference type="ARBA" id="ARBA00004141"/>
    </source>
</evidence>
<proteinExistence type="predicted"/>
<dbReference type="GO" id="GO:0016765">
    <property type="term" value="F:transferase activity, transferring alkyl or aryl (other than methyl) groups"/>
    <property type="evidence" value="ECO:0007669"/>
    <property type="project" value="InterPro"/>
</dbReference>
<dbReference type="AlphaFoldDB" id="H6L692"/>
<dbReference type="InterPro" id="IPR044878">
    <property type="entry name" value="UbiA_sf"/>
</dbReference>
<dbReference type="STRING" id="984262.SGRA_0254"/>
<accession>H6L692</accession>
<feature type="transmembrane region" description="Helical" evidence="6">
    <location>
        <begin position="20"/>
        <end position="37"/>
    </location>
</feature>
<dbReference type="InterPro" id="IPR000537">
    <property type="entry name" value="UbiA_prenyltransferase"/>
</dbReference>
<dbReference type="PANTHER" id="PTHR42723:SF1">
    <property type="entry name" value="CHLOROPHYLL SYNTHASE, CHLOROPLASTIC"/>
    <property type="match status" value="1"/>
</dbReference>
<dbReference type="Gene3D" id="1.10.357.140">
    <property type="entry name" value="UbiA prenyltransferase"/>
    <property type="match status" value="1"/>
</dbReference>
<gene>
    <name evidence="7" type="ordered locus">SGRA_0254</name>
</gene>
<evidence type="ECO:0000313" key="8">
    <source>
        <dbReference type="Proteomes" id="UP000007519"/>
    </source>
</evidence>
<keyword evidence="3 6" id="KW-0812">Transmembrane</keyword>
<sequence length="296" mass="33651">MAAGKNYGALIGAFFRLIRWPNLLLLWIGQALFYLLLLRPLGEENWSIYLLYALATVSLAAAGYLINDYYDLEIDRLNERKGPLGQEISIFWGFVHYAWLQLLPLSLAAIYSPSFLLPILLGISFLLWAYSAHLKAWPLVGNLLVAALVLASLGLYYIEALPYLRENRWAKTFFEAYLVFAFGSNLVREIAKDREDLAGDQAKGTFTLAYYLPSWALKSLLFFLLLGSLGTGVGLVWPYFRLFSGYFWGHFLLLAALLFLLIFVLIRAKTKKDWRQLSLLLKIYMALGLAALAWLP</sequence>
<evidence type="ECO:0000256" key="3">
    <source>
        <dbReference type="ARBA" id="ARBA00022692"/>
    </source>
</evidence>
<evidence type="ECO:0000256" key="6">
    <source>
        <dbReference type="SAM" id="Phobius"/>
    </source>
</evidence>
<dbReference type="Proteomes" id="UP000007519">
    <property type="component" value="Chromosome"/>
</dbReference>
<dbReference type="RefSeq" id="WP_014373241.1">
    <property type="nucleotide sequence ID" value="NC_016940.1"/>
</dbReference>
<comment type="subcellular location">
    <subcellularLocation>
        <location evidence="1">Membrane</location>
        <topology evidence="1">Multi-pass membrane protein</topology>
    </subcellularLocation>
</comment>
<keyword evidence="5 6" id="KW-0472">Membrane</keyword>
<dbReference type="OrthoDB" id="9811562at2"/>
<keyword evidence="2" id="KW-1003">Cell membrane</keyword>
<feature type="transmembrane region" description="Helical" evidence="6">
    <location>
        <begin position="246"/>
        <end position="265"/>
    </location>
</feature>
<evidence type="ECO:0000256" key="2">
    <source>
        <dbReference type="ARBA" id="ARBA00022475"/>
    </source>
</evidence>
<evidence type="ECO:0000256" key="4">
    <source>
        <dbReference type="ARBA" id="ARBA00022989"/>
    </source>
</evidence>
<feature type="transmembrane region" description="Helical" evidence="6">
    <location>
        <begin position="115"/>
        <end position="133"/>
    </location>
</feature>
<dbReference type="KEGG" id="sgn:SGRA_0254"/>
<dbReference type="eggNOG" id="COG0382">
    <property type="taxonomic scope" value="Bacteria"/>
</dbReference>
<reference evidence="7 8" key="1">
    <citation type="journal article" date="2012" name="Stand. Genomic Sci.">
        <title>Complete genome sequencing and analysis of Saprospira grandis str. Lewin, a predatory marine bacterium.</title>
        <authorList>
            <person name="Saw J.H."/>
            <person name="Yuryev A."/>
            <person name="Kanbe M."/>
            <person name="Hou S."/>
            <person name="Young A.G."/>
            <person name="Aizawa S."/>
            <person name="Alam M."/>
        </authorList>
    </citation>
    <scope>NUCLEOTIDE SEQUENCE [LARGE SCALE GENOMIC DNA]</scope>
    <source>
        <strain evidence="7 8">Lewin</strain>
    </source>
</reference>
<feature type="transmembrane region" description="Helical" evidence="6">
    <location>
        <begin position="220"/>
        <end position="240"/>
    </location>
</feature>
<feature type="transmembrane region" description="Helical" evidence="6">
    <location>
        <begin position="49"/>
        <end position="70"/>
    </location>
</feature>
<protein>
    <submittedName>
        <fullName evidence="7">Geranylgeranylglycerol-phosphate geranylgeranyltransferase</fullName>
    </submittedName>
</protein>
<dbReference type="Pfam" id="PF01040">
    <property type="entry name" value="UbiA"/>
    <property type="match status" value="1"/>
</dbReference>
<keyword evidence="8" id="KW-1185">Reference proteome</keyword>
<evidence type="ECO:0000256" key="5">
    <source>
        <dbReference type="ARBA" id="ARBA00023136"/>
    </source>
</evidence>
<dbReference type="PANTHER" id="PTHR42723">
    <property type="entry name" value="CHLOROPHYLL SYNTHASE"/>
    <property type="match status" value="1"/>
</dbReference>